<dbReference type="PANTHER" id="PTHR23427:SF2">
    <property type="entry name" value="SURFEIT LOCUS PROTEIN 1"/>
    <property type="match status" value="1"/>
</dbReference>
<keyword evidence="3 6" id="KW-0812">Transmembrane</keyword>
<keyword evidence="6" id="KW-1003">Cell membrane</keyword>
<dbReference type="AlphaFoldDB" id="A0A432YPL4"/>
<dbReference type="Pfam" id="PF02104">
    <property type="entry name" value="SURF1"/>
    <property type="match status" value="1"/>
</dbReference>
<name>A0A432YPL4_9GAMM</name>
<evidence type="ECO:0000313" key="8">
    <source>
        <dbReference type="Proteomes" id="UP000288259"/>
    </source>
</evidence>
<organism evidence="7 8">
    <name type="scientific">Pseudidiomarina insulisalsae</name>
    <dbReference type="NCBI Taxonomy" id="575789"/>
    <lineage>
        <taxon>Bacteria</taxon>
        <taxon>Pseudomonadati</taxon>
        <taxon>Pseudomonadota</taxon>
        <taxon>Gammaproteobacteria</taxon>
        <taxon>Alteromonadales</taxon>
        <taxon>Idiomarinaceae</taxon>
        <taxon>Pseudidiomarina</taxon>
    </lineage>
</organism>
<comment type="similarity">
    <text evidence="2 6">Belongs to the SURF1 family.</text>
</comment>
<comment type="subcellular location">
    <subcellularLocation>
        <location evidence="6">Cell membrane</location>
        <topology evidence="6">Multi-pass membrane protein</topology>
    </subcellularLocation>
    <subcellularLocation>
        <location evidence="1">Membrane</location>
    </subcellularLocation>
</comment>
<dbReference type="InterPro" id="IPR002994">
    <property type="entry name" value="Surf1/Shy1"/>
</dbReference>
<proteinExistence type="inferred from homology"/>
<dbReference type="EMBL" id="PIPY01000002">
    <property type="protein sequence ID" value="RUO63015.1"/>
    <property type="molecule type" value="Genomic_DNA"/>
</dbReference>
<accession>A0A432YPL4</accession>
<comment type="caution">
    <text evidence="7">The sequence shown here is derived from an EMBL/GenBank/DDBJ whole genome shotgun (WGS) entry which is preliminary data.</text>
</comment>
<dbReference type="OrthoDB" id="9789940at2"/>
<evidence type="ECO:0000256" key="5">
    <source>
        <dbReference type="ARBA" id="ARBA00023136"/>
    </source>
</evidence>
<sequence length="241" mass="27228">MRIGTILITLLTVLAFGFLVKLGFWQLDRAAEKQRLFDDFASARQQADSANFTPLPVNTDGLERYQPVQVSGQFLNAYLLLDNQIFQREVGYQVIGLLQVTDRKQLIPVNMGWVPVGPDRRQLPQLEVPAGTVTVTGWWYPANQHAFSLADHIVEPGGPPWRVQQLRFKEISESVALPIATSVVLLSENANYGWPRHWEPQVMSPEKHQAYALQWFSLAVVGLIIVLLVRRSITKTKKESA</sequence>
<dbReference type="PROSITE" id="PS50895">
    <property type="entry name" value="SURF1"/>
    <property type="match status" value="1"/>
</dbReference>
<dbReference type="CDD" id="cd06662">
    <property type="entry name" value="SURF1"/>
    <property type="match status" value="1"/>
</dbReference>
<keyword evidence="8" id="KW-1185">Reference proteome</keyword>
<protein>
    <recommendedName>
        <fullName evidence="6">SURF1-like protein</fullName>
    </recommendedName>
</protein>
<evidence type="ECO:0000313" key="7">
    <source>
        <dbReference type="EMBL" id="RUO63015.1"/>
    </source>
</evidence>
<evidence type="ECO:0000256" key="6">
    <source>
        <dbReference type="RuleBase" id="RU363076"/>
    </source>
</evidence>
<keyword evidence="4 6" id="KW-1133">Transmembrane helix</keyword>
<feature type="transmembrane region" description="Helical" evidence="6">
    <location>
        <begin position="212"/>
        <end position="229"/>
    </location>
</feature>
<gene>
    <name evidence="7" type="ORF">CWI71_01955</name>
</gene>
<evidence type="ECO:0000256" key="2">
    <source>
        <dbReference type="ARBA" id="ARBA00007165"/>
    </source>
</evidence>
<dbReference type="InterPro" id="IPR045214">
    <property type="entry name" value="Surf1/Surf4"/>
</dbReference>
<keyword evidence="5 6" id="KW-0472">Membrane</keyword>
<dbReference type="GO" id="GO:0005886">
    <property type="term" value="C:plasma membrane"/>
    <property type="evidence" value="ECO:0007669"/>
    <property type="project" value="UniProtKB-SubCell"/>
</dbReference>
<dbReference type="RefSeq" id="WP_126753581.1">
    <property type="nucleotide sequence ID" value="NZ_PIPY01000002.1"/>
</dbReference>
<evidence type="ECO:0000256" key="4">
    <source>
        <dbReference type="ARBA" id="ARBA00022989"/>
    </source>
</evidence>
<evidence type="ECO:0000256" key="1">
    <source>
        <dbReference type="ARBA" id="ARBA00004370"/>
    </source>
</evidence>
<dbReference type="PANTHER" id="PTHR23427">
    <property type="entry name" value="SURFEIT LOCUS PROTEIN"/>
    <property type="match status" value="1"/>
</dbReference>
<reference evidence="8" key="1">
    <citation type="journal article" date="2018" name="Front. Microbiol.">
        <title>Genome-Based Analysis Reveals the Taxonomy and Diversity of the Family Idiomarinaceae.</title>
        <authorList>
            <person name="Liu Y."/>
            <person name="Lai Q."/>
            <person name="Shao Z."/>
        </authorList>
    </citation>
    <scope>NUCLEOTIDE SEQUENCE [LARGE SCALE GENOMIC DNA]</scope>
    <source>
        <strain evidence="8">CVS-6</strain>
    </source>
</reference>
<dbReference type="Proteomes" id="UP000288259">
    <property type="component" value="Unassembled WGS sequence"/>
</dbReference>
<feature type="transmembrane region" description="Helical" evidence="6">
    <location>
        <begin position="6"/>
        <end position="25"/>
    </location>
</feature>
<evidence type="ECO:0000256" key="3">
    <source>
        <dbReference type="ARBA" id="ARBA00022692"/>
    </source>
</evidence>